<dbReference type="Pfam" id="PF03466">
    <property type="entry name" value="LysR_substrate"/>
    <property type="match status" value="1"/>
</dbReference>
<reference evidence="6 7" key="1">
    <citation type="journal article" date="2012" name="J. Bacteriol.">
        <title>De Novo Genome Project of Cupriavidus basilensis OR16.</title>
        <authorList>
            <person name="Cserhati M."/>
            <person name="Kriszt B."/>
            <person name="Szoboszlay S."/>
            <person name="Toth A."/>
            <person name="Szabo I."/>
            <person name="Tancsics A."/>
            <person name="Nagy I."/>
            <person name="Horvath B."/>
            <person name="Nagy I."/>
            <person name="Kukolya J."/>
        </authorList>
    </citation>
    <scope>NUCLEOTIDE SEQUENCE [LARGE SCALE GENOMIC DNA]</scope>
    <source>
        <strain evidence="6 7">OR16</strain>
    </source>
</reference>
<protein>
    <submittedName>
        <fullName evidence="6">LysR family transcriptional regulator</fullName>
    </submittedName>
</protein>
<keyword evidence="3" id="KW-0238">DNA-binding</keyword>
<dbReference type="GO" id="GO:0043565">
    <property type="term" value="F:sequence-specific DNA binding"/>
    <property type="evidence" value="ECO:0007669"/>
    <property type="project" value="TreeGrafter"/>
</dbReference>
<keyword evidence="2" id="KW-0805">Transcription regulation</keyword>
<dbReference type="PANTHER" id="PTHR30427">
    <property type="entry name" value="TRANSCRIPTIONAL ACTIVATOR PROTEIN LYSR"/>
    <property type="match status" value="1"/>
</dbReference>
<dbReference type="InterPro" id="IPR036388">
    <property type="entry name" value="WH-like_DNA-bd_sf"/>
</dbReference>
<dbReference type="GO" id="GO:0010628">
    <property type="term" value="P:positive regulation of gene expression"/>
    <property type="evidence" value="ECO:0007669"/>
    <property type="project" value="TreeGrafter"/>
</dbReference>
<dbReference type="EMBL" id="AHJE01000016">
    <property type="protein sequence ID" value="EHP43691.1"/>
    <property type="molecule type" value="Genomic_DNA"/>
</dbReference>
<comment type="caution">
    <text evidence="6">The sequence shown here is derived from an EMBL/GenBank/DDBJ whole genome shotgun (WGS) entry which is preliminary data.</text>
</comment>
<accession>H1S178</accession>
<gene>
    <name evidence="6" type="ORF">OR16_06259</name>
</gene>
<dbReference type="PROSITE" id="PS50931">
    <property type="entry name" value="HTH_LYSR"/>
    <property type="match status" value="1"/>
</dbReference>
<dbReference type="Gene3D" id="3.40.190.290">
    <property type="match status" value="1"/>
</dbReference>
<comment type="similarity">
    <text evidence="1">Belongs to the LysR transcriptional regulatory family.</text>
</comment>
<organism evidence="6 7">
    <name type="scientific">Cupriavidus basilensis OR16</name>
    <dbReference type="NCBI Taxonomy" id="1127483"/>
    <lineage>
        <taxon>Bacteria</taxon>
        <taxon>Pseudomonadati</taxon>
        <taxon>Pseudomonadota</taxon>
        <taxon>Betaproteobacteria</taxon>
        <taxon>Burkholderiales</taxon>
        <taxon>Burkholderiaceae</taxon>
        <taxon>Cupriavidus</taxon>
    </lineage>
</organism>
<evidence type="ECO:0000256" key="3">
    <source>
        <dbReference type="ARBA" id="ARBA00023125"/>
    </source>
</evidence>
<name>H1S178_9BURK</name>
<dbReference type="InterPro" id="IPR005119">
    <property type="entry name" value="LysR_subst-bd"/>
</dbReference>
<evidence type="ECO:0000313" key="6">
    <source>
        <dbReference type="EMBL" id="EHP43691.1"/>
    </source>
</evidence>
<dbReference type="RefSeq" id="WP_006157024.1">
    <property type="nucleotide sequence ID" value="NZ_AHJE01000016.1"/>
</dbReference>
<dbReference type="AlphaFoldDB" id="H1S178"/>
<proteinExistence type="inferred from homology"/>
<sequence length="318" mass="34602">MSAISRPPAIPLNLRQIEVFHAIMVTGSLSEAGRMLCVSQPAISRVLATAESRLRFLLFERVKGRLQPTPEARRLFEEVEVILRGVAQFNAVASSLGEQNEGKLSIVSSPSYSEWLMPRAIQRFRLRHPAVRVHYRPMPFDALLPFVVQGHADLCIASMAPPDGANLRTREIGEGRILCALPKGHALAALDVVTAGDLRGQTFIGYGSDTPFGRLSSHFLSSEQGPLTPDIEIRSTPEAMALVRQGVGVALVESFGYTPSGADDVVLKPISPVLSHKIYLIHSRQSPMSTLAKGFLATLMHLLDAAPRGDAQRPPMFA</sequence>
<feature type="domain" description="HTH lysR-type" evidence="5">
    <location>
        <begin position="12"/>
        <end position="69"/>
    </location>
</feature>
<keyword evidence="4" id="KW-0804">Transcription</keyword>
<evidence type="ECO:0000256" key="2">
    <source>
        <dbReference type="ARBA" id="ARBA00023015"/>
    </source>
</evidence>
<dbReference type="GO" id="GO:0003700">
    <property type="term" value="F:DNA-binding transcription factor activity"/>
    <property type="evidence" value="ECO:0007669"/>
    <property type="project" value="InterPro"/>
</dbReference>
<dbReference type="InterPro" id="IPR000847">
    <property type="entry name" value="LysR_HTH_N"/>
</dbReference>
<dbReference type="PATRIC" id="fig|1127483.3.peg.1249"/>
<evidence type="ECO:0000256" key="1">
    <source>
        <dbReference type="ARBA" id="ARBA00009437"/>
    </source>
</evidence>
<dbReference type="PANTHER" id="PTHR30427:SF1">
    <property type="entry name" value="TRANSCRIPTIONAL ACTIVATOR PROTEIN LYSR"/>
    <property type="match status" value="1"/>
</dbReference>
<dbReference type="Pfam" id="PF00126">
    <property type="entry name" value="HTH_1"/>
    <property type="match status" value="1"/>
</dbReference>
<dbReference type="GO" id="GO:0009089">
    <property type="term" value="P:lysine biosynthetic process via diaminopimelate"/>
    <property type="evidence" value="ECO:0007669"/>
    <property type="project" value="TreeGrafter"/>
</dbReference>
<dbReference type="InterPro" id="IPR036390">
    <property type="entry name" value="WH_DNA-bd_sf"/>
</dbReference>
<dbReference type="Gene3D" id="1.10.10.10">
    <property type="entry name" value="Winged helix-like DNA-binding domain superfamily/Winged helix DNA-binding domain"/>
    <property type="match status" value="1"/>
</dbReference>
<dbReference type="SUPFAM" id="SSF53850">
    <property type="entry name" value="Periplasmic binding protein-like II"/>
    <property type="match status" value="1"/>
</dbReference>
<dbReference type="OrthoDB" id="8849678at2"/>
<evidence type="ECO:0000259" key="5">
    <source>
        <dbReference type="PROSITE" id="PS50931"/>
    </source>
</evidence>
<evidence type="ECO:0000256" key="4">
    <source>
        <dbReference type="ARBA" id="ARBA00023163"/>
    </source>
</evidence>
<dbReference type="SUPFAM" id="SSF46785">
    <property type="entry name" value="Winged helix' DNA-binding domain"/>
    <property type="match status" value="1"/>
</dbReference>
<dbReference type="Proteomes" id="UP000005808">
    <property type="component" value="Unassembled WGS sequence"/>
</dbReference>
<evidence type="ECO:0000313" key="7">
    <source>
        <dbReference type="Proteomes" id="UP000005808"/>
    </source>
</evidence>